<accession>A0A9I9EFA4</accession>
<name>A0A9I9EFA4_CUCME</name>
<dbReference type="AlphaFoldDB" id="A0A9I9EFA4"/>
<sequence length="165" mass="18290">MGRVLHMASNGTILVIRAPDNSLIDRVPIVGEKASDRSSYSFLLPSYYDGHRLALARTHPLSSPTVLISSRYPSTSNSIQFSHNSHHFIPSDIREFVDSRYREDLNGANSTKVPPMVAVWSGNHGSIVIADVFSNEQTRTVGENTPPPPPRRIKRLQAWIQGGET</sequence>
<organism evidence="1">
    <name type="scientific">Cucumis melo</name>
    <name type="common">Muskmelon</name>
    <dbReference type="NCBI Taxonomy" id="3656"/>
    <lineage>
        <taxon>Eukaryota</taxon>
        <taxon>Viridiplantae</taxon>
        <taxon>Streptophyta</taxon>
        <taxon>Embryophyta</taxon>
        <taxon>Tracheophyta</taxon>
        <taxon>Spermatophyta</taxon>
        <taxon>Magnoliopsida</taxon>
        <taxon>eudicotyledons</taxon>
        <taxon>Gunneridae</taxon>
        <taxon>Pentapetalae</taxon>
        <taxon>rosids</taxon>
        <taxon>fabids</taxon>
        <taxon>Cucurbitales</taxon>
        <taxon>Cucurbitaceae</taxon>
        <taxon>Benincaseae</taxon>
        <taxon>Cucumis</taxon>
    </lineage>
</organism>
<proteinExistence type="predicted"/>
<reference evidence="1" key="1">
    <citation type="submission" date="2023-03" db="UniProtKB">
        <authorList>
            <consortium name="EnsemblPlants"/>
        </authorList>
    </citation>
    <scope>IDENTIFICATION</scope>
</reference>
<dbReference type="EnsemblPlants" id="MELO3C032959.2.1">
    <property type="protein sequence ID" value="MELO3C032959.2.1"/>
    <property type="gene ID" value="MELO3C032959.2"/>
</dbReference>
<evidence type="ECO:0000313" key="1">
    <source>
        <dbReference type="EnsemblPlants" id="MELO3C032959.2.1"/>
    </source>
</evidence>
<protein>
    <submittedName>
        <fullName evidence="1">Uncharacterized protein</fullName>
    </submittedName>
</protein>
<dbReference type="Gramene" id="MELO3C032959.2.1">
    <property type="protein sequence ID" value="MELO3C032959.2.1"/>
    <property type="gene ID" value="MELO3C032959.2"/>
</dbReference>